<name>A0A6A5YJ09_9PLEO</name>
<keyword evidence="3" id="KW-1185">Reference proteome</keyword>
<feature type="region of interest" description="Disordered" evidence="1">
    <location>
        <begin position="10"/>
        <end position="68"/>
    </location>
</feature>
<protein>
    <recommendedName>
        <fullName evidence="4">SWIM-type domain-containing protein</fullName>
    </recommendedName>
</protein>
<evidence type="ECO:0000313" key="3">
    <source>
        <dbReference type="Proteomes" id="UP000799770"/>
    </source>
</evidence>
<feature type="compositionally biased region" description="Low complexity" evidence="1">
    <location>
        <begin position="36"/>
        <end position="52"/>
    </location>
</feature>
<accession>A0A6A5YJ09</accession>
<proteinExistence type="predicted"/>
<reference evidence="2" key="1">
    <citation type="journal article" date="2020" name="Stud. Mycol.">
        <title>101 Dothideomycetes genomes: a test case for predicting lifestyles and emergence of pathogens.</title>
        <authorList>
            <person name="Haridas S."/>
            <person name="Albert R."/>
            <person name="Binder M."/>
            <person name="Bloem J."/>
            <person name="Labutti K."/>
            <person name="Salamov A."/>
            <person name="Andreopoulos B."/>
            <person name="Baker S."/>
            <person name="Barry K."/>
            <person name="Bills G."/>
            <person name="Bluhm B."/>
            <person name="Cannon C."/>
            <person name="Castanera R."/>
            <person name="Culley D."/>
            <person name="Daum C."/>
            <person name="Ezra D."/>
            <person name="Gonzalez J."/>
            <person name="Henrissat B."/>
            <person name="Kuo A."/>
            <person name="Liang C."/>
            <person name="Lipzen A."/>
            <person name="Lutzoni F."/>
            <person name="Magnuson J."/>
            <person name="Mondo S."/>
            <person name="Nolan M."/>
            <person name="Ohm R."/>
            <person name="Pangilinan J."/>
            <person name="Park H.-J."/>
            <person name="Ramirez L."/>
            <person name="Alfaro M."/>
            <person name="Sun H."/>
            <person name="Tritt A."/>
            <person name="Yoshinaga Y."/>
            <person name="Zwiers L.-H."/>
            <person name="Turgeon B."/>
            <person name="Goodwin S."/>
            <person name="Spatafora J."/>
            <person name="Crous P."/>
            <person name="Grigoriev I."/>
        </authorList>
    </citation>
    <scope>NUCLEOTIDE SEQUENCE</scope>
    <source>
        <strain evidence="2">CBS 627.86</strain>
    </source>
</reference>
<evidence type="ECO:0008006" key="4">
    <source>
        <dbReference type="Google" id="ProtNLM"/>
    </source>
</evidence>
<dbReference type="EMBL" id="ML977355">
    <property type="protein sequence ID" value="KAF2107239.1"/>
    <property type="molecule type" value="Genomic_DNA"/>
</dbReference>
<evidence type="ECO:0000256" key="1">
    <source>
        <dbReference type="SAM" id="MobiDB-lite"/>
    </source>
</evidence>
<dbReference type="OrthoDB" id="3784745at2759"/>
<organism evidence="2 3">
    <name type="scientific">Lophiotrema nucula</name>
    <dbReference type="NCBI Taxonomy" id="690887"/>
    <lineage>
        <taxon>Eukaryota</taxon>
        <taxon>Fungi</taxon>
        <taxon>Dikarya</taxon>
        <taxon>Ascomycota</taxon>
        <taxon>Pezizomycotina</taxon>
        <taxon>Dothideomycetes</taxon>
        <taxon>Pleosporomycetidae</taxon>
        <taxon>Pleosporales</taxon>
        <taxon>Lophiotremataceae</taxon>
        <taxon>Lophiotrema</taxon>
    </lineage>
</organism>
<evidence type="ECO:0000313" key="2">
    <source>
        <dbReference type="EMBL" id="KAF2107239.1"/>
    </source>
</evidence>
<gene>
    <name evidence="2" type="ORF">BDV96DRAFT_653836</name>
</gene>
<dbReference type="AlphaFoldDB" id="A0A6A5YJ09"/>
<sequence length="335" mass="37457">MPLDKLVEYSSDDEMLDMNPSSPTILASVGDGPTPGLSIASLNGSASSSDISTPERFPRPQPSFNGTPTPLQMHDYIVWKRSRGQYYTVTTLGAPWEQWAPPLKHADMETRPCHCSNSRIHKLTCGHIVSLAMKAEECAANCTGMEQGLTQDQVSRMQKIASYSESVTNLVIKSLLQQGRPGKIAIAKQMGEGFQSFKYQQEHRDLIGGDFACKQCAYTGQRPTYPTFYFAPMHVIIVIRDAKDQAIVDQIKRGVRPESQNLYDRRMRRLQQRCGARGRGGFSSRGRGGRGGVMFGRVRRDVAIDKARRDEKTRVIQKMNDDAILDDMYTLGADW</sequence>
<dbReference type="Proteomes" id="UP000799770">
    <property type="component" value="Unassembled WGS sequence"/>
</dbReference>